<dbReference type="Gene3D" id="1.25.40.20">
    <property type="entry name" value="Ankyrin repeat-containing domain"/>
    <property type="match status" value="2"/>
</dbReference>
<feature type="compositionally biased region" description="Basic and acidic residues" evidence="1">
    <location>
        <begin position="596"/>
        <end position="611"/>
    </location>
</feature>
<sequence length="656" mass="74532">MTNCSDLHEPKYGPISVDALSPSLLQQEVRQIDKVHNTFSKFDRKFTSCNRKMDEDQYVMNAESKHLINAVGSGDRQKAIDILHDIEHNSAKQKIFLEAVDVDLDVVKAFLRCGADICLRNQEGLDVLQYVLQTRELERDVKACVLQYMPGIWRAVNSDDVGTVRRLVNQWCHINIIKDFAHGVLAGDYRLVDHVLKSKLTLNVNLKNMGDQPMVDHLLKHGARLDTAVQGDSENYKAEMCEAVEVGDPETVREMLYTSSWSERGLNVCHADFRCEGDGQPLLHKAVLRQHHEVVEELAKYYVNTWRRKLDTVRDQHFRTALHYVYGMEREQQLIGILEDYGMSEYVMDKDGRSPLGFKDRRGLPEMKELLQYHLIQDFSNPEPDPWSVTLPLPITGFLKKCLHDNHLHRGHHHSNRGHSLDNKDQNISNSGYIDNNGYQVSRGVKFGDVSNFQSNKHGKSDGVSSLNYENGRNKADYLIQRYSQHLQCQPDGSEFTSLDALPLHNTPSISTRGMSRTGNKYARAEVHGRRKAEKLKLEKRHSGDFGVSKTRNVSDSTTDSEPCVSDHIHDANGISRSLSAEDAFNYHRYTEELGHATKELPKQDSTKSEVDTGGYDSDISSGFSEAGDESDDNQSEYETDREHEDTSQIQNCAIL</sequence>
<feature type="compositionally biased region" description="Polar residues" evidence="1">
    <location>
        <begin position="550"/>
        <end position="561"/>
    </location>
</feature>
<accession>A0ABY7EZT5</accession>
<feature type="region of interest" description="Disordered" evidence="1">
    <location>
        <begin position="596"/>
        <end position="656"/>
    </location>
</feature>
<protein>
    <submittedName>
        <fullName evidence="2">Uncharacterized protein</fullName>
    </submittedName>
</protein>
<feature type="region of interest" description="Disordered" evidence="1">
    <location>
        <begin position="541"/>
        <end position="569"/>
    </location>
</feature>
<dbReference type="SUPFAM" id="SSF48403">
    <property type="entry name" value="Ankyrin repeat"/>
    <property type="match status" value="1"/>
</dbReference>
<feature type="compositionally biased region" description="Polar residues" evidence="1">
    <location>
        <begin position="426"/>
        <end position="435"/>
    </location>
</feature>
<evidence type="ECO:0000256" key="1">
    <source>
        <dbReference type="SAM" id="MobiDB-lite"/>
    </source>
</evidence>
<proteinExistence type="predicted"/>
<dbReference type="Proteomes" id="UP001164746">
    <property type="component" value="Chromosome 8"/>
</dbReference>
<reference evidence="2" key="1">
    <citation type="submission" date="2022-11" db="EMBL/GenBank/DDBJ databases">
        <title>Centuries of genome instability and evolution in soft-shell clam transmissible cancer (bioRxiv).</title>
        <authorList>
            <person name="Hart S.F.M."/>
            <person name="Yonemitsu M.A."/>
            <person name="Giersch R.M."/>
            <person name="Beal B.F."/>
            <person name="Arriagada G."/>
            <person name="Davis B.W."/>
            <person name="Ostrander E.A."/>
            <person name="Goff S.P."/>
            <person name="Metzger M.J."/>
        </authorList>
    </citation>
    <scope>NUCLEOTIDE SEQUENCE</scope>
    <source>
        <strain evidence="2">MELC-2E11</strain>
        <tissue evidence="2">Siphon/mantle</tissue>
    </source>
</reference>
<keyword evidence="3" id="KW-1185">Reference proteome</keyword>
<feature type="region of interest" description="Disordered" evidence="1">
    <location>
        <begin position="410"/>
        <end position="435"/>
    </location>
</feature>
<name>A0ABY7EZT5_MYAAR</name>
<dbReference type="EMBL" id="CP111019">
    <property type="protein sequence ID" value="WAR12641.1"/>
    <property type="molecule type" value="Genomic_DNA"/>
</dbReference>
<organism evidence="2 3">
    <name type="scientific">Mya arenaria</name>
    <name type="common">Soft-shell clam</name>
    <dbReference type="NCBI Taxonomy" id="6604"/>
    <lineage>
        <taxon>Eukaryota</taxon>
        <taxon>Metazoa</taxon>
        <taxon>Spiralia</taxon>
        <taxon>Lophotrochozoa</taxon>
        <taxon>Mollusca</taxon>
        <taxon>Bivalvia</taxon>
        <taxon>Autobranchia</taxon>
        <taxon>Heteroconchia</taxon>
        <taxon>Euheterodonta</taxon>
        <taxon>Imparidentia</taxon>
        <taxon>Neoheterodontei</taxon>
        <taxon>Myida</taxon>
        <taxon>Myoidea</taxon>
        <taxon>Myidae</taxon>
        <taxon>Mya</taxon>
    </lineage>
</organism>
<feature type="compositionally biased region" description="Acidic residues" evidence="1">
    <location>
        <begin position="627"/>
        <end position="638"/>
    </location>
</feature>
<gene>
    <name evidence="2" type="ORF">MAR_026821</name>
</gene>
<evidence type="ECO:0000313" key="3">
    <source>
        <dbReference type="Proteomes" id="UP001164746"/>
    </source>
</evidence>
<dbReference type="InterPro" id="IPR036770">
    <property type="entry name" value="Ankyrin_rpt-contain_sf"/>
</dbReference>
<evidence type="ECO:0000313" key="2">
    <source>
        <dbReference type="EMBL" id="WAR12641.1"/>
    </source>
</evidence>